<dbReference type="OrthoDB" id="6165037at2"/>
<dbReference type="SMART" id="SM00530">
    <property type="entry name" value="HTH_XRE"/>
    <property type="match status" value="2"/>
</dbReference>
<dbReference type="AlphaFoldDB" id="A0A1G9WZN8"/>
<proteinExistence type="predicted"/>
<organism evidence="2 3">
    <name type="scientific">Vreelandella arcis</name>
    <dbReference type="NCBI Taxonomy" id="416873"/>
    <lineage>
        <taxon>Bacteria</taxon>
        <taxon>Pseudomonadati</taxon>
        <taxon>Pseudomonadota</taxon>
        <taxon>Gammaproteobacteria</taxon>
        <taxon>Oceanospirillales</taxon>
        <taxon>Halomonadaceae</taxon>
        <taxon>Vreelandella</taxon>
    </lineage>
</organism>
<dbReference type="GO" id="GO:0003677">
    <property type="term" value="F:DNA binding"/>
    <property type="evidence" value="ECO:0007669"/>
    <property type="project" value="InterPro"/>
</dbReference>
<dbReference type="STRING" id="416873.SAMN04487951_10171"/>
<dbReference type="EMBL" id="FNII01000001">
    <property type="protein sequence ID" value="SDM89918.1"/>
    <property type="molecule type" value="Genomic_DNA"/>
</dbReference>
<dbReference type="PROSITE" id="PS50943">
    <property type="entry name" value="HTH_CROC1"/>
    <property type="match status" value="1"/>
</dbReference>
<evidence type="ECO:0000313" key="3">
    <source>
        <dbReference type="Proteomes" id="UP000199677"/>
    </source>
</evidence>
<feature type="domain" description="HTH cro/C1-type" evidence="1">
    <location>
        <begin position="11"/>
        <end position="38"/>
    </location>
</feature>
<dbReference type="SUPFAM" id="SSF47413">
    <property type="entry name" value="lambda repressor-like DNA-binding domains"/>
    <property type="match status" value="2"/>
</dbReference>
<gene>
    <name evidence="2" type="ORF">SAMN04487951_10171</name>
</gene>
<name>A0A1G9WZN8_9GAMM</name>
<dbReference type="InterPro" id="IPR001387">
    <property type="entry name" value="Cro/C1-type_HTH"/>
</dbReference>
<protein>
    <submittedName>
        <fullName evidence="2">Helix-turn-helix domain-containing protein</fullName>
    </submittedName>
</protein>
<dbReference type="CDD" id="cd00093">
    <property type="entry name" value="HTH_XRE"/>
    <property type="match status" value="1"/>
</dbReference>
<dbReference type="Gene3D" id="1.10.260.40">
    <property type="entry name" value="lambda repressor-like DNA-binding domains"/>
    <property type="match status" value="2"/>
</dbReference>
<sequence length="203" mass="22937">MYETTRLAIALRMARAACQWTQQEMADRLGVTKSVITRNEKPDMAMRADTLVRLVYVMREEKVEIDVFSTLDCVRLYAEGEMLDAMAMRVARAALNISQQSFADQVGLTKPLVTRGERPDHKMQEPRFFTMADSLRNQGIKIDYVPIVSDLTVTIQRHAVELIEARSGSSALPGEPTQELIPTSFADKLSGKTYKKHEVKDKV</sequence>
<dbReference type="RefSeq" id="WP_089701352.1">
    <property type="nucleotide sequence ID" value="NZ_FNII01000001.1"/>
</dbReference>
<dbReference type="Proteomes" id="UP000199677">
    <property type="component" value="Unassembled WGS sequence"/>
</dbReference>
<dbReference type="InterPro" id="IPR010982">
    <property type="entry name" value="Lambda_DNA-bd_dom_sf"/>
</dbReference>
<reference evidence="3" key="1">
    <citation type="submission" date="2016-10" db="EMBL/GenBank/DDBJ databases">
        <authorList>
            <person name="Varghese N."/>
            <person name="Submissions S."/>
        </authorList>
    </citation>
    <scope>NUCLEOTIDE SEQUENCE [LARGE SCALE GENOMIC DNA]</scope>
    <source>
        <strain evidence="3">CGMCC 1.6494</strain>
    </source>
</reference>
<evidence type="ECO:0000313" key="2">
    <source>
        <dbReference type="EMBL" id="SDM89918.1"/>
    </source>
</evidence>
<keyword evidence="3" id="KW-1185">Reference proteome</keyword>
<evidence type="ECO:0000259" key="1">
    <source>
        <dbReference type="PROSITE" id="PS50943"/>
    </source>
</evidence>
<accession>A0A1G9WZN8</accession>